<dbReference type="EMBL" id="OU899037">
    <property type="protein sequence ID" value="CAH1737161.1"/>
    <property type="molecule type" value="Genomic_DNA"/>
</dbReference>
<evidence type="ECO:0000313" key="3">
    <source>
        <dbReference type="Proteomes" id="UP001154329"/>
    </source>
</evidence>
<reference evidence="2" key="1">
    <citation type="submission" date="2022-02" db="EMBL/GenBank/DDBJ databases">
        <authorList>
            <person name="King R."/>
        </authorList>
    </citation>
    <scope>NUCLEOTIDE SEQUENCE</scope>
</reference>
<dbReference type="OrthoDB" id="6625942at2759"/>
<feature type="chain" id="PRO_5040359965" description="GH18 domain-containing protein" evidence="1">
    <location>
        <begin position="25"/>
        <end position="362"/>
    </location>
</feature>
<gene>
    <name evidence="2" type="ORF">APHIGO_LOCUS10747</name>
</gene>
<organism evidence="2 3">
    <name type="scientific">Aphis gossypii</name>
    <name type="common">Cotton aphid</name>
    <dbReference type="NCBI Taxonomy" id="80765"/>
    <lineage>
        <taxon>Eukaryota</taxon>
        <taxon>Metazoa</taxon>
        <taxon>Ecdysozoa</taxon>
        <taxon>Arthropoda</taxon>
        <taxon>Hexapoda</taxon>
        <taxon>Insecta</taxon>
        <taxon>Pterygota</taxon>
        <taxon>Neoptera</taxon>
        <taxon>Paraneoptera</taxon>
        <taxon>Hemiptera</taxon>
        <taxon>Sternorrhyncha</taxon>
        <taxon>Aphidomorpha</taxon>
        <taxon>Aphidoidea</taxon>
        <taxon>Aphididae</taxon>
        <taxon>Aphidini</taxon>
        <taxon>Aphis</taxon>
        <taxon>Aphis</taxon>
    </lineage>
</organism>
<protein>
    <recommendedName>
        <fullName evidence="4">GH18 domain-containing protein</fullName>
    </recommendedName>
</protein>
<dbReference type="AlphaFoldDB" id="A0A9P0JHT8"/>
<evidence type="ECO:0000313" key="2">
    <source>
        <dbReference type="EMBL" id="CAH1737161.1"/>
    </source>
</evidence>
<keyword evidence="1" id="KW-0732">Signal</keyword>
<sequence length="362" mass="41592">MTSFMVTIFIVILHILYISPNINAQNRQDIEIGTSGCRYAGYIDPERKKCNGQDVMPVDDLPFACSSYFYGGITCLDDFTIESSKNPNDDDNLLSLTSLTKRVFLLYGRKNYITSWTNVNFYEGIRTESRNLQAFIKDNPVAGIVLTGIDGPINLPDNDYYTRFQSYVTQLRISIKYLKVGLYLNATAIISNKDNKQWFDFSKMNLLLDYYLITFRDFNDCTKELLNGGTTPMDSKDPKINTLNKFADALNALNIDKEKVYFEFVMTPTIPFAKLPTTLPCEITYSEYCLNKPNFMCVDNQNTFYEKGLFAKKHSKGWVGYGIDLIDRQQACKCEGDKFTTFFMLMKGYNEKEMLTCDKLKC</sequence>
<evidence type="ECO:0008006" key="4">
    <source>
        <dbReference type="Google" id="ProtNLM"/>
    </source>
</evidence>
<accession>A0A9P0JHT8</accession>
<keyword evidence="3" id="KW-1185">Reference proteome</keyword>
<evidence type="ECO:0000256" key="1">
    <source>
        <dbReference type="SAM" id="SignalP"/>
    </source>
</evidence>
<dbReference type="Proteomes" id="UP001154329">
    <property type="component" value="Chromosome 4"/>
</dbReference>
<proteinExistence type="predicted"/>
<reference evidence="2" key="2">
    <citation type="submission" date="2022-10" db="EMBL/GenBank/DDBJ databases">
        <authorList>
            <consortium name="ENA_rothamsted_submissions"/>
            <consortium name="culmorum"/>
            <person name="King R."/>
        </authorList>
    </citation>
    <scope>NUCLEOTIDE SEQUENCE</scope>
</reference>
<name>A0A9P0JHT8_APHGO</name>
<feature type="signal peptide" evidence="1">
    <location>
        <begin position="1"/>
        <end position="24"/>
    </location>
</feature>